<name>A0A6N7W9B8_9ACTO</name>
<dbReference type="RefSeq" id="WP_154545963.1">
    <property type="nucleotide sequence ID" value="NZ_VULO01000011.1"/>
</dbReference>
<keyword evidence="2" id="KW-1185">Reference proteome</keyword>
<accession>A0A6N7W9B8</accession>
<evidence type="ECO:0008006" key="3">
    <source>
        <dbReference type="Google" id="ProtNLM"/>
    </source>
</evidence>
<reference evidence="1 2" key="1">
    <citation type="submission" date="2019-08" db="EMBL/GenBank/DDBJ databases">
        <title>In-depth cultivation of the pig gut microbiome towards novel bacterial diversity and tailored functional studies.</title>
        <authorList>
            <person name="Wylensek D."/>
            <person name="Hitch T.C.A."/>
            <person name="Clavel T."/>
        </authorList>
    </citation>
    <scope>NUCLEOTIDE SEQUENCE [LARGE SCALE GENOMIC DNA]</scope>
    <source>
        <strain evidence="1 2">WB03_NA08</strain>
    </source>
</reference>
<evidence type="ECO:0000313" key="2">
    <source>
        <dbReference type="Proteomes" id="UP000470875"/>
    </source>
</evidence>
<gene>
    <name evidence="1" type="ORF">FYJ24_09870</name>
</gene>
<dbReference type="Proteomes" id="UP000470875">
    <property type="component" value="Unassembled WGS sequence"/>
</dbReference>
<dbReference type="AlphaFoldDB" id="A0A6N7W9B8"/>
<dbReference type="EMBL" id="VULO01000011">
    <property type="protein sequence ID" value="MSS85063.1"/>
    <property type="molecule type" value="Genomic_DNA"/>
</dbReference>
<evidence type="ECO:0000313" key="1">
    <source>
        <dbReference type="EMBL" id="MSS85063.1"/>
    </source>
</evidence>
<sequence length="345" mass="38816">MDEYVRGIFVGKREDAPAGGDWVRIKRGVYLDRLECEAETFWEYNRLATVARQIAVTLTRRQAQWEPVFTGEAALIAHGYPTWLGAPEIIAWRSDGRRVQTSTELEKVSFADFEVPAVTCTTLDGRRCGSTNMSVSHILTVDPIEAVVDIVRRGHPAQALTAMSALMAKHSNFTNFNQALSRPLAEETRQLFKIFADELVRYRARLLAIVEVADPGVVGPGEAAVRWILAAITDITAVITQFPVSFGNRRFFLDAAIPEKKCCFEFDGTTKSRDSESQLSFTERQRYLTNAGWKVFRVTWPMVKSILKTARDIAQFLAANDIAVHAPKRELWVPLPSELLVPARW</sequence>
<protein>
    <recommendedName>
        <fullName evidence="3">DUF559 domain-containing protein</fullName>
    </recommendedName>
</protein>
<organism evidence="1 2">
    <name type="scientific">Scrofimicrobium canadense</name>
    <dbReference type="NCBI Taxonomy" id="2652290"/>
    <lineage>
        <taxon>Bacteria</taxon>
        <taxon>Bacillati</taxon>
        <taxon>Actinomycetota</taxon>
        <taxon>Actinomycetes</taxon>
        <taxon>Actinomycetales</taxon>
        <taxon>Actinomycetaceae</taxon>
        <taxon>Scrofimicrobium</taxon>
    </lineage>
</organism>
<comment type="caution">
    <text evidence="1">The sequence shown here is derived from an EMBL/GenBank/DDBJ whole genome shotgun (WGS) entry which is preliminary data.</text>
</comment>
<proteinExistence type="predicted"/>
<dbReference type="Gene3D" id="3.40.960.10">
    <property type="entry name" value="VSR Endonuclease"/>
    <property type="match status" value="1"/>
</dbReference>